<dbReference type="PANTHER" id="PTHR46142">
    <property type="match status" value="1"/>
</dbReference>
<dbReference type="PROSITE" id="PS51819">
    <property type="entry name" value="VOC"/>
    <property type="match status" value="1"/>
</dbReference>
<dbReference type="Gene3D" id="3.10.180.10">
    <property type="entry name" value="2,3-Dihydroxybiphenyl 1,2-Dioxygenase, domain 1"/>
    <property type="match status" value="1"/>
</dbReference>
<dbReference type="SUPFAM" id="SSF54593">
    <property type="entry name" value="Glyoxalase/Bleomycin resistance protein/Dihydroxybiphenyl dioxygenase"/>
    <property type="match status" value="1"/>
</dbReference>
<evidence type="ECO:0000313" key="3">
    <source>
        <dbReference type="Proteomes" id="UP001519924"/>
    </source>
</evidence>
<dbReference type="Proteomes" id="UP001519924">
    <property type="component" value="Unassembled WGS sequence"/>
</dbReference>
<name>A0ABS7EXG1_9PROT</name>
<keyword evidence="3" id="KW-1185">Reference proteome</keyword>
<dbReference type="InterPro" id="IPR037523">
    <property type="entry name" value="VOC_core"/>
</dbReference>
<organism evidence="2 3">
    <name type="scientific">Caldovatus aquaticus</name>
    <dbReference type="NCBI Taxonomy" id="2865671"/>
    <lineage>
        <taxon>Bacteria</taxon>
        <taxon>Pseudomonadati</taxon>
        <taxon>Pseudomonadota</taxon>
        <taxon>Alphaproteobacteria</taxon>
        <taxon>Acetobacterales</taxon>
        <taxon>Roseomonadaceae</taxon>
        <taxon>Caldovatus</taxon>
    </lineage>
</organism>
<dbReference type="CDD" id="cd07245">
    <property type="entry name" value="VOC_like"/>
    <property type="match status" value="1"/>
</dbReference>
<evidence type="ECO:0000259" key="1">
    <source>
        <dbReference type="PROSITE" id="PS51819"/>
    </source>
</evidence>
<comment type="caution">
    <text evidence="2">The sequence shown here is derived from an EMBL/GenBank/DDBJ whole genome shotgun (WGS) entry which is preliminary data.</text>
</comment>
<dbReference type="EMBL" id="JAHZUY010000001">
    <property type="protein sequence ID" value="MBW8267989.1"/>
    <property type="molecule type" value="Genomic_DNA"/>
</dbReference>
<reference evidence="2 3" key="1">
    <citation type="submission" date="2021-08" db="EMBL/GenBank/DDBJ databases">
        <title>Caldovatus sediminis gen. nov., sp. nov., a moderately thermophilic bacterium isolated from a hot spring.</title>
        <authorList>
            <person name="Hu C.-J."/>
            <person name="Li W.-J."/>
            <person name="Xian W.-D."/>
        </authorList>
    </citation>
    <scope>NUCLEOTIDE SEQUENCE [LARGE SCALE GENOMIC DNA]</scope>
    <source>
        <strain evidence="2 3">SYSU G05006</strain>
    </source>
</reference>
<protein>
    <submittedName>
        <fullName evidence="2">VOC family protein</fullName>
    </submittedName>
</protein>
<evidence type="ECO:0000313" key="2">
    <source>
        <dbReference type="EMBL" id="MBW8267989.1"/>
    </source>
</evidence>
<dbReference type="InterPro" id="IPR004360">
    <property type="entry name" value="Glyas_Fos-R_dOase_dom"/>
</dbReference>
<sequence length="136" mass="15162">MPLGRLDHYSIRTTRLEETRRFYVDVLGLEVGPRPEFRFPGVWLYNGGIAVVHVVGIDPNDPQGLIEYLGEKGMAAEPGTGTIDHVAFVAEDVEGMRARFRAAGVPFRERTVPGLNLHQMFLEDPNGVTIELNFPT</sequence>
<dbReference type="InterPro" id="IPR029068">
    <property type="entry name" value="Glyas_Bleomycin-R_OHBP_Dase"/>
</dbReference>
<proteinExistence type="predicted"/>
<dbReference type="PANTHER" id="PTHR46142:SF3">
    <property type="entry name" value="F18B13.24 PROTEIN"/>
    <property type="match status" value="1"/>
</dbReference>
<gene>
    <name evidence="2" type="ORF">K1J50_00630</name>
</gene>
<dbReference type="RefSeq" id="WP_220115496.1">
    <property type="nucleotide sequence ID" value="NZ_JAHZUY010000001.1"/>
</dbReference>
<accession>A0ABS7EXG1</accession>
<dbReference type="Pfam" id="PF00903">
    <property type="entry name" value="Glyoxalase"/>
    <property type="match status" value="1"/>
</dbReference>
<feature type="domain" description="VOC" evidence="1">
    <location>
        <begin position="5"/>
        <end position="135"/>
    </location>
</feature>